<organism evidence="2 3">
    <name type="scientific">Caenorhabditis briggsae</name>
    <dbReference type="NCBI Taxonomy" id="6238"/>
    <lineage>
        <taxon>Eukaryota</taxon>
        <taxon>Metazoa</taxon>
        <taxon>Ecdysozoa</taxon>
        <taxon>Nematoda</taxon>
        <taxon>Chromadorea</taxon>
        <taxon>Rhabditida</taxon>
        <taxon>Rhabditina</taxon>
        <taxon>Rhabditomorpha</taxon>
        <taxon>Rhabditoidea</taxon>
        <taxon>Rhabditidae</taxon>
        <taxon>Peloderinae</taxon>
        <taxon>Caenorhabditis</taxon>
    </lineage>
</organism>
<evidence type="ECO:0000313" key="3">
    <source>
        <dbReference type="Proteomes" id="UP000827892"/>
    </source>
</evidence>
<dbReference type="EMBL" id="CP090896">
    <property type="protein sequence ID" value="ULT80889.1"/>
    <property type="molecule type" value="Genomic_DNA"/>
</dbReference>
<reference evidence="2 3" key="1">
    <citation type="submission" date="2022-05" db="EMBL/GenBank/DDBJ databases">
        <title>Chromosome-level reference genomes for two strains of Caenorhabditis briggsae: an improved platform for comparative genomics.</title>
        <authorList>
            <person name="Stevens L."/>
            <person name="Andersen E.C."/>
        </authorList>
    </citation>
    <scope>NUCLEOTIDE SEQUENCE [LARGE SCALE GENOMIC DNA]</scope>
    <source>
        <strain evidence="2">QX1410_ONT</strain>
        <tissue evidence="2">Whole-organism</tissue>
    </source>
</reference>
<feature type="region of interest" description="Disordered" evidence="1">
    <location>
        <begin position="1"/>
        <end position="20"/>
    </location>
</feature>
<dbReference type="Proteomes" id="UP000827892">
    <property type="component" value="Chromosome X"/>
</dbReference>
<proteinExistence type="predicted"/>
<evidence type="ECO:0000256" key="1">
    <source>
        <dbReference type="SAM" id="MobiDB-lite"/>
    </source>
</evidence>
<name>A0AAE8ZMZ8_CAEBR</name>
<gene>
    <name evidence="2" type="ORF">L3Y34_011043</name>
</gene>
<accession>A0AAE8ZMZ8</accession>
<dbReference type="Pfam" id="PF03312">
    <property type="entry name" value="DUF272"/>
    <property type="match status" value="1"/>
</dbReference>
<evidence type="ECO:0000313" key="2">
    <source>
        <dbReference type="EMBL" id="ULT80889.1"/>
    </source>
</evidence>
<feature type="compositionally biased region" description="Basic and acidic residues" evidence="1">
    <location>
        <begin position="11"/>
        <end position="20"/>
    </location>
</feature>
<sequence length="73" mass="8699">MSSRNSGDGKSLNDPDSSHRYSWIDHQDFGDIIDINDRVQNHENLVYKVWIQRARVDNNYQWVVVEQINWPIN</sequence>
<dbReference type="AlphaFoldDB" id="A0AAE8ZMZ8"/>
<protein>
    <submittedName>
        <fullName evidence="2">Uncharacterized protein</fullName>
    </submittedName>
</protein>
<dbReference type="InterPro" id="IPR004987">
    <property type="entry name" value="DUF272"/>
</dbReference>